<feature type="region of interest" description="Disordered" evidence="2">
    <location>
        <begin position="611"/>
        <end position="648"/>
    </location>
</feature>
<protein>
    <submittedName>
        <fullName evidence="3">Uncharacterized protein</fullName>
    </submittedName>
</protein>
<keyword evidence="4" id="KW-1185">Reference proteome</keyword>
<evidence type="ECO:0000256" key="1">
    <source>
        <dbReference type="SAM" id="Coils"/>
    </source>
</evidence>
<feature type="region of interest" description="Disordered" evidence="2">
    <location>
        <begin position="1"/>
        <end position="80"/>
    </location>
</feature>
<comment type="caution">
    <text evidence="3">The sequence shown here is derived from an EMBL/GenBank/DDBJ whole genome shotgun (WGS) entry which is preliminary data.</text>
</comment>
<evidence type="ECO:0000313" key="3">
    <source>
        <dbReference type="EMBL" id="KAG4410767.1"/>
    </source>
</evidence>
<reference evidence="3" key="1">
    <citation type="submission" date="2021-02" db="EMBL/GenBank/DDBJ databases">
        <title>Genome sequence Cadophora malorum strain M34.</title>
        <authorList>
            <person name="Stefanovic E."/>
            <person name="Vu D."/>
            <person name="Scully C."/>
            <person name="Dijksterhuis J."/>
            <person name="Roader J."/>
            <person name="Houbraken J."/>
        </authorList>
    </citation>
    <scope>NUCLEOTIDE SEQUENCE</scope>
    <source>
        <strain evidence="3">M34</strain>
    </source>
</reference>
<sequence>MGGKKNRRRQVSEDWYASGTEDSDTNAAGNHKISELSATEVVGERNDGNGIGQTDTRNDSRRYREGKRASPPRLNHEPTLGPWTQAVDEAIQGMGAVQRALGNLQGLFISHVDELGMVEETKIRLYQAEEEGKEKDKELGRHEDTIRTLTSMGQKSKAVVESQLAQIGAERLELEKEKTKMESRITLAIAEEKLRLNRNFEERMSKQEESHEARMKELENDFAQKSQENSKKATALEVEHGRLLTATKQQQETIKVQVKELERLKNQFDILDRAATSFRSEKENLEKELGTMKKDFAVDTKSAAYFEHKFEEIHSQIEDLSLKSFHDIEGKDLNKIRRELATRDPCFESVPIDDSDDSRDLRTAHAQRIISRAICEDLWKPFSSALALQHPELSSCLNKMSDSLDKTSQDGRIANVWTALTLRALQLIQDDTVALPVLDSKKPPSTGSTIADRIISKIILSLSPLINLSQAESLQTELHAVMNSSTDVWNYAQASGLKITIHPLLDRAYREEWRSQDFDPALPSDENGTDPDLTSNTHPRVFTLFPRVSARIQEDLPPGSFPNFEPTVIHPGVGLPEWSSLVVRGKACQQEREDYFNEVVANAMKEASMLASGYRRASRGSSTAGPPSPSAQWKTGGAVNKGSKTEFE</sequence>
<dbReference type="AlphaFoldDB" id="A0A8H7T044"/>
<keyword evidence="1" id="KW-0175">Coiled coil</keyword>
<proteinExistence type="predicted"/>
<name>A0A8H7T044_9HELO</name>
<organism evidence="3 4">
    <name type="scientific">Cadophora malorum</name>
    <dbReference type="NCBI Taxonomy" id="108018"/>
    <lineage>
        <taxon>Eukaryota</taxon>
        <taxon>Fungi</taxon>
        <taxon>Dikarya</taxon>
        <taxon>Ascomycota</taxon>
        <taxon>Pezizomycotina</taxon>
        <taxon>Leotiomycetes</taxon>
        <taxon>Helotiales</taxon>
        <taxon>Ploettnerulaceae</taxon>
        <taxon>Cadophora</taxon>
    </lineage>
</organism>
<feature type="compositionally biased region" description="Low complexity" evidence="2">
    <location>
        <begin position="611"/>
        <end position="625"/>
    </location>
</feature>
<dbReference type="Proteomes" id="UP000664132">
    <property type="component" value="Unassembled WGS sequence"/>
</dbReference>
<feature type="coiled-coil region" evidence="1">
    <location>
        <begin position="157"/>
        <end position="295"/>
    </location>
</feature>
<feature type="compositionally biased region" description="Basic and acidic residues" evidence="2">
    <location>
        <begin position="56"/>
        <end position="68"/>
    </location>
</feature>
<dbReference type="EMBL" id="JAFJYH010000593">
    <property type="protein sequence ID" value="KAG4410767.1"/>
    <property type="molecule type" value="Genomic_DNA"/>
</dbReference>
<evidence type="ECO:0000313" key="4">
    <source>
        <dbReference type="Proteomes" id="UP000664132"/>
    </source>
</evidence>
<gene>
    <name evidence="3" type="ORF">IFR04_016099</name>
</gene>
<dbReference type="OrthoDB" id="5380572at2759"/>
<accession>A0A8H7T044</accession>
<evidence type="ECO:0000256" key="2">
    <source>
        <dbReference type="SAM" id="MobiDB-lite"/>
    </source>
</evidence>
<feature type="region of interest" description="Disordered" evidence="2">
    <location>
        <begin position="518"/>
        <end position="538"/>
    </location>
</feature>